<accession>A0A1I7N198</accession>
<dbReference type="EMBL" id="FPCH01000001">
    <property type="protein sequence ID" value="SFV28430.1"/>
    <property type="molecule type" value="Genomic_DNA"/>
</dbReference>
<name>A0A1I7N198_9HYPH</name>
<dbReference type="OrthoDB" id="7067623at2"/>
<evidence type="ECO:0000313" key="2">
    <source>
        <dbReference type="EMBL" id="SFV28430.1"/>
    </source>
</evidence>
<gene>
    <name evidence="2" type="ORF">SAMN04488557_1002</name>
</gene>
<dbReference type="RefSeq" id="WP_092864953.1">
    <property type="nucleotide sequence ID" value="NZ_FPCH01000001.1"/>
</dbReference>
<reference evidence="3" key="1">
    <citation type="submission" date="2016-10" db="EMBL/GenBank/DDBJ databases">
        <authorList>
            <person name="Varghese N."/>
            <person name="Submissions S."/>
        </authorList>
    </citation>
    <scope>NUCLEOTIDE SEQUENCE [LARGE SCALE GENOMIC DNA]</scope>
    <source>
        <strain evidence="3">DSM 1565</strain>
    </source>
</reference>
<sequence length="61" mass="6896">MAINKPLGDDARKGAVQKCSQLQTKIEGEDTWMKRSSETGQFLDQKKSPAKTPYKGVRKER</sequence>
<proteinExistence type="predicted"/>
<evidence type="ECO:0000313" key="3">
    <source>
        <dbReference type="Proteomes" id="UP000199423"/>
    </source>
</evidence>
<organism evidence="2 3">
    <name type="scientific">Hyphomicrobium facile</name>
    <dbReference type="NCBI Taxonomy" id="51670"/>
    <lineage>
        <taxon>Bacteria</taxon>
        <taxon>Pseudomonadati</taxon>
        <taxon>Pseudomonadota</taxon>
        <taxon>Alphaproteobacteria</taxon>
        <taxon>Hyphomicrobiales</taxon>
        <taxon>Hyphomicrobiaceae</taxon>
        <taxon>Hyphomicrobium</taxon>
    </lineage>
</organism>
<feature type="region of interest" description="Disordered" evidence="1">
    <location>
        <begin position="30"/>
        <end position="61"/>
    </location>
</feature>
<keyword evidence="3" id="KW-1185">Reference proteome</keyword>
<dbReference type="Proteomes" id="UP000199423">
    <property type="component" value="Unassembled WGS sequence"/>
</dbReference>
<protein>
    <submittedName>
        <fullName evidence="2">Uncharacterized protein</fullName>
    </submittedName>
</protein>
<evidence type="ECO:0000256" key="1">
    <source>
        <dbReference type="SAM" id="MobiDB-lite"/>
    </source>
</evidence>
<dbReference type="AlphaFoldDB" id="A0A1I7N198"/>
<dbReference type="STRING" id="51670.SAMN04488557_1002"/>